<accession>A0ABT3ID08</accession>
<reference evidence="1" key="1">
    <citation type="submission" date="2022-10" db="EMBL/GenBank/DDBJ databases">
        <title>Shewanella flava sp. nov, isolated from the estuary of the Fenhe River into the Yellow River.</title>
        <authorList>
            <person name="Li Y."/>
        </authorList>
    </citation>
    <scope>NUCLEOTIDE SEQUENCE</scope>
    <source>
        <strain evidence="1">FYR11-62</strain>
    </source>
</reference>
<keyword evidence="2" id="KW-1185">Reference proteome</keyword>
<sequence length="325" mass="37603">MAKIEVTKVISGKPWVKTCYDFPIVESEYHTHRQRLTRALKNVENYATLLESYYSYFDSFFSISVRDFSSGRGLEEGSLYASQYRVKLNAASTSFFNLAKLYSDSYHHERDQRCLCVEVTSNENLRSEAKKFKDKIMAQEPSFLLLATEIRNYLQHAGLPIEIIKANAEWNKGMSMLNYNMSASFKRDSLLVNTYFKGPKSAQRVKKFQENFNDEIDLTFAINSTLEVITTLYLDSILKTEQIVSESEAYFNNLQKSRDDLLVSIPVVDKTQILHRIIVNDNEVSVDISWFKPYHYLKNKVTNKAYSKINYGLDYQVSISDKTGI</sequence>
<organism evidence="1 2">
    <name type="scientific">Shewanella subflava</name>
    <dbReference type="NCBI Taxonomy" id="2986476"/>
    <lineage>
        <taxon>Bacteria</taxon>
        <taxon>Pseudomonadati</taxon>
        <taxon>Pseudomonadota</taxon>
        <taxon>Gammaproteobacteria</taxon>
        <taxon>Alteromonadales</taxon>
        <taxon>Shewanellaceae</taxon>
        <taxon>Shewanella</taxon>
    </lineage>
</organism>
<gene>
    <name evidence="1" type="ORF">OHT75_15800</name>
</gene>
<evidence type="ECO:0000313" key="1">
    <source>
        <dbReference type="EMBL" id="MCW3173935.1"/>
    </source>
</evidence>
<protein>
    <recommendedName>
        <fullName evidence="3">DUF2971 domain-containing protein</fullName>
    </recommendedName>
</protein>
<dbReference type="Proteomes" id="UP001163714">
    <property type="component" value="Unassembled WGS sequence"/>
</dbReference>
<dbReference type="RefSeq" id="WP_264728339.1">
    <property type="nucleotide sequence ID" value="NZ_JAPDMX010000033.1"/>
</dbReference>
<dbReference type="EMBL" id="JAPDMX010000033">
    <property type="protein sequence ID" value="MCW3173935.1"/>
    <property type="molecule type" value="Genomic_DNA"/>
</dbReference>
<proteinExistence type="predicted"/>
<evidence type="ECO:0000313" key="2">
    <source>
        <dbReference type="Proteomes" id="UP001163714"/>
    </source>
</evidence>
<name>A0ABT3ID08_9GAMM</name>
<comment type="caution">
    <text evidence="1">The sequence shown here is derived from an EMBL/GenBank/DDBJ whole genome shotgun (WGS) entry which is preliminary data.</text>
</comment>
<evidence type="ECO:0008006" key="3">
    <source>
        <dbReference type="Google" id="ProtNLM"/>
    </source>
</evidence>